<comment type="caution">
    <text evidence="2">The sequence shown here is derived from an EMBL/GenBank/DDBJ whole genome shotgun (WGS) entry which is preliminary data.</text>
</comment>
<feature type="region of interest" description="Disordered" evidence="1">
    <location>
        <begin position="30"/>
        <end position="61"/>
    </location>
</feature>
<dbReference type="InterPro" id="IPR009003">
    <property type="entry name" value="Peptidase_S1_PA"/>
</dbReference>
<organism evidence="2 3">
    <name type="scientific">Aspergillus cavernicola</name>
    <dbReference type="NCBI Taxonomy" id="176166"/>
    <lineage>
        <taxon>Eukaryota</taxon>
        <taxon>Fungi</taxon>
        <taxon>Dikarya</taxon>
        <taxon>Ascomycota</taxon>
        <taxon>Pezizomycotina</taxon>
        <taxon>Eurotiomycetes</taxon>
        <taxon>Eurotiomycetidae</taxon>
        <taxon>Eurotiales</taxon>
        <taxon>Aspergillaceae</taxon>
        <taxon>Aspergillus</taxon>
        <taxon>Aspergillus subgen. Nidulantes</taxon>
    </lineage>
</organism>
<accession>A0ABR4HZZ4</accession>
<evidence type="ECO:0000256" key="1">
    <source>
        <dbReference type="SAM" id="MobiDB-lite"/>
    </source>
</evidence>
<proteinExistence type="predicted"/>
<evidence type="ECO:0000313" key="3">
    <source>
        <dbReference type="Proteomes" id="UP001610335"/>
    </source>
</evidence>
<reference evidence="2 3" key="1">
    <citation type="submission" date="2024-07" db="EMBL/GenBank/DDBJ databases">
        <title>Section-level genome sequencing and comparative genomics of Aspergillus sections Usti and Cavernicolus.</title>
        <authorList>
            <consortium name="Lawrence Berkeley National Laboratory"/>
            <person name="Nybo J.L."/>
            <person name="Vesth T.C."/>
            <person name="Theobald S."/>
            <person name="Frisvad J.C."/>
            <person name="Larsen T.O."/>
            <person name="Kjaerboelling I."/>
            <person name="Rothschild-Mancinelli K."/>
            <person name="Lyhne E.K."/>
            <person name="Kogle M.E."/>
            <person name="Barry K."/>
            <person name="Clum A."/>
            <person name="Na H."/>
            <person name="Ledsgaard L."/>
            <person name="Lin J."/>
            <person name="Lipzen A."/>
            <person name="Kuo A."/>
            <person name="Riley R."/>
            <person name="Mondo S."/>
            <person name="LaButti K."/>
            <person name="Haridas S."/>
            <person name="Pangalinan J."/>
            <person name="Salamov A.A."/>
            <person name="Simmons B.A."/>
            <person name="Magnuson J.K."/>
            <person name="Chen J."/>
            <person name="Drula E."/>
            <person name="Henrissat B."/>
            <person name="Wiebenga A."/>
            <person name="Lubbers R.J."/>
            <person name="Gomes A.C."/>
            <person name="Makela M.R."/>
            <person name="Stajich J."/>
            <person name="Grigoriev I.V."/>
            <person name="Mortensen U.H."/>
            <person name="De vries R.P."/>
            <person name="Baker S.E."/>
            <person name="Andersen M.R."/>
        </authorList>
    </citation>
    <scope>NUCLEOTIDE SEQUENCE [LARGE SCALE GENOMIC DNA]</scope>
    <source>
        <strain evidence="2 3">CBS 600.67</strain>
    </source>
</reference>
<keyword evidence="3" id="KW-1185">Reference proteome</keyword>
<dbReference type="SUPFAM" id="SSF50494">
    <property type="entry name" value="Trypsin-like serine proteases"/>
    <property type="match status" value="1"/>
</dbReference>
<dbReference type="EMBL" id="JBFXLS010000071">
    <property type="protein sequence ID" value="KAL2820228.1"/>
    <property type="molecule type" value="Genomic_DNA"/>
</dbReference>
<evidence type="ECO:0000313" key="2">
    <source>
        <dbReference type="EMBL" id="KAL2820228.1"/>
    </source>
</evidence>
<sequence length="631" mass="69703">MATAMILNPLISPISLAEISYASGAFTIPRPGSLSGQSTRSRRSNRSSSDSDPVPEFDGFMEEDLRAGGPRLCEAPCETLWRVPDTMPQYRTLTDPAKKYTQNIRRIAGQEGLQVLEVAYCGRRPLHAPEQKPQLTVLLFVHRRDPTERGWIGIARKILAYLTGTGINGITVEILDQRFDQRPHLFACLPTDPIYQVWQNVGPAIVDQIDLTRIVTVGCYRIGASSDRQQCPVTVVVGVDRRAQRDWKPTREHIVRILDSFGLPTVGVLIRLDGHMTRMNTQPATPAPSTHIKEIAPGASLSPHKLQNRHRGTFGGWVEIRSPSSGNWLTVGLTCHHCVFPLDAEFSGQDLTNIMKWKENGVPAGDKEAGDLLIIDVPSKVVLREKIDELARQIKSNSDIPVYQEVKRLKEADEFVRPGQENQCGMIQSTIDILEEERRHLKGMYHRGEYIFGRVFATSGLRQSHLTTTSTPNSLLSNIDWALVRPQGHPAPSNKVPHHESLPVTQLFSFDFGKIKRDEPLFKVGTTTGITEGVYGALKECAVAIKVADGQEVSVTTWEHTILARHVTEPVTREGDTGCLIFNKGGDVVGLLFAGSNSNDRGFFTHSVDLVADIKAATGASEVRLLGDDGT</sequence>
<protein>
    <submittedName>
        <fullName evidence="2">Uncharacterized protein</fullName>
    </submittedName>
</protein>
<gene>
    <name evidence="2" type="ORF">BDW59DRAFT_150909</name>
</gene>
<name>A0ABR4HZZ4_9EURO</name>
<dbReference type="Proteomes" id="UP001610335">
    <property type="component" value="Unassembled WGS sequence"/>
</dbReference>